<evidence type="ECO:0000313" key="3">
    <source>
        <dbReference type="Proteomes" id="UP000642070"/>
    </source>
</evidence>
<dbReference type="RefSeq" id="WP_190253965.1">
    <property type="nucleotide sequence ID" value="NZ_BMPI01000038.1"/>
</dbReference>
<keyword evidence="1" id="KW-0472">Membrane</keyword>
<proteinExistence type="predicted"/>
<evidence type="ECO:0000313" key="2">
    <source>
        <dbReference type="EMBL" id="GGM55593.1"/>
    </source>
</evidence>
<dbReference type="Proteomes" id="UP000642070">
    <property type="component" value="Unassembled WGS sequence"/>
</dbReference>
<keyword evidence="3" id="KW-1185">Reference proteome</keyword>
<feature type="transmembrane region" description="Helical" evidence="1">
    <location>
        <begin position="40"/>
        <end position="60"/>
    </location>
</feature>
<comment type="caution">
    <text evidence="2">The sequence shown here is derived from an EMBL/GenBank/DDBJ whole genome shotgun (WGS) entry which is preliminary data.</text>
</comment>
<dbReference type="EMBL" id="BMPI01000038">
    <property type="protein sequence ID" value="GGM55593.1"/>
    <property type="molecule type" value="Genomic_DNA"/>
</dbReference>
<keyword evidence="1" id="KW-1133">Transmembrane helix</keyword>
<accession>A0A917U448</accession>
<protein>
    <submittedName>
        <fullName evidence="2">Uncharacterized protein</fullName>
    </submittedName>
</protein>
<dbReference type="AlphaFoldDB" id="A0A917U448"/>
<organism evidence="2 3">
    <name type="scientific">Dactylosporangium sucinum</name>
    <dbReference type="NCBI Taxonomy" id="1424081"/>
    <lineage>
        <taxon>Bacteria</taxon>
        <taxon>Bacillati</taxon>
        <taxon>Actinomycetota</taxon>
        <taxon>Actinomycetes</taxon>
        <taxon>Micromonosporales</taxon>
        <taxon>Micromonosporaceae</taxon>
        <taxon>Dactylosporangium</taxon>
    </lineage>
</organism>
<gene>
    <name evidence="2" type="ORF">GCM10007977_066590</name>
</gene>
<sequence length="454" mass="47697">MNGLEERLRDEMARSVAGVRPAPDPLGRLLRRRRSRARRWGLSALGAVLVAAVLGAQPLAGTGDPSPQPAPTIALDEQPYLDEPLTDWTRRLLDAPARGAVAAGVVDGLTQELLAARNGWHVKPGLDRVKVLFVAEVAGHRTFGAVFHDGVRAQYVASAGPADATLTDLADGRYGAEYGGLSPLVLSGNARDYTIAVVPPGCVAEPSARTAVGADGTLEHTWGAGGEFVTLPAVAVWWRVTCGGTVREVTYRTVVPGRSPVTDAPPAERGQDLPDISAKLLRQWPDLPGLDVRQHRILWGGTPPGERRPVVVALGELGDGSVQVCAVAGTGNAMLVTDVHGQALQQPPKDFPEARMTTAVAASDAIVTVRLPDDATLGYSDRLLVIAPPDAARLRVNGQTVPLTDGVGVLTVPAPATLTIEALDAAGRTLATRAVAEPHADRFLAGQAVIRDWD</sequence>
<name>A0A917U448_9ACTN</name>
<reference evidence="2" key="1">
    <citation type="journal article" date="2014" name="Int. J. Syst. Evol. Microbiol.">
        <title>Complete genome sequence of Corynebacterium casei LMG S-19264T (=DSM 44701T), isolated from a smear-ripened cheese.</title>
        <authorList>
            <consortium name="US DOE Joint Genome Institute (JGI-PGF)"/>
            <person name="Walter F."/>
            <person name="Albersmeier A."/>
            <person name="Kalinowski J."/>
            <person name="Ruckert C."/>
        </authorList>
    </citation>
    <scope>NUCLEOTIDE SEQUENCE</scope>
    <source>
        <strain evidence="2">JCM 19831</strain>
    </source>
</reference>
<reference evidence="2" key="2">
    <citation type="submission" date="2020-09" db="EMBL/GenBank/DDBJ databases">
        <authorList>
            <person name="Sun Q."/>
            <person name="Ohkuma M."/>
        </authorList>
    </citation>
    <scope>NUCLEOTIDE SEQUENCE</scope>
    <source>
        <strain evidence="2">JCM 19831</strain>
    </source>
</reference>
<evidence type="ECO:0000256" key="1">
    <source>
        <dbReference type="SAM" id="Phobius"/>
    </source>
</evidence>
<keyword evidence="1" id="KW-0812">Transmembrane</keyword>